<keyword evidence="11" id="KW-1185">Reference proteome</keyword>
<keyword evidence="5 8" id="KW-0547">Nucleotide-binding</keyword>
<dbReference type="GO" id="GO:0006400">
    <property type="term" value="P:tRNA modification"/>
    <property type="evidence" value="ECO:0007669"/>
    <property type="project" value="UniProtKB-UniRule"/>
</dbReference>
<dbReference type="InterPro" id="IPR012795">
    <property type="entry name" value="tRNA_Ile_lys_synt_N"/>
</dbReference>
<comment type="function">
    <text evidence="8">Ligates lysine onto the cytidine present at position 34 of the AUA codon-specific tRNA(Ile) that contains the anticodon CAU, in an ATP-dependent manner. Cytidine is converted to lysidine, thus changing the amino acid specificity of the tRNA from methionine to isoleucine.</text>
</comment>
<feature type="binding site" evidence="8">
    <location>
        <begin position="24"/>
        <end position="29"/>
    </location>
    <ligand>
        <name>ATP</name>
        <dbReference type="ChEBI" id="CHEBI:30616"/>
    </ligand>
</feature>
<keyword evidence="6 8" id="KW-0067">ATP-binding</keyword>
<dbReference type="InterPro" id="IPR012094">
    <property type="entry name" value="tRNA_Ile_lys_synt"/>
</dbReference>
<evidence type="ECO:0000256" key="3">
    <source>
        <dbReference type="ARBA" id="ARBA00022598"/>
    </source>
</evidence>
<feature type="domain" description="Lysidine-tRNA(Ile) synthetase C-terminal" evidence="9">
    <location>
        <begin position="353"/>
        <end position="427"/>
    </location>
</feature>
<evidence type="ECO:0000259" key="9">
    <source>
        <dbReference type="SMART" id="SM00977"/>
    </source>
</evidence>
<dbReference type="GO" id="GO:0032267">
    <property type="term" value="F:tRNA(Ile)-lysidine synthase activity"/>
    <property type="evidence" value="ECO:0007669"/>
    <property type="project" value="UniProtKB-EC"/>
</dbReference>
<dbReference type="GO" id="GO:0005524">
    <property type="term" value="F:ATP binding"/>
    <property type="evidence" value="ECO:0007669"/>
    <property type="project" value="UniProtKB-UniRule"/>
</dbReference>
<reference evidence="10 11" key="1">
    <citation type="submission" date="2020-07" db="EMBL/GenBank/DDBJ databases">
        <title>isolation of Luteimonas sp. SJ-16.</title>
        <authorList>
            <person name="Huang X.-X."/>
            <person name="Xu L."/>
            <person name="Sun J.-Q."/>
        </authorList>
    </citation>
    <scope>NUCLEOTIDE SEQUENCE [LARGE SCALE GENOMIC DNA]</scope>
    <source>
        <strain evidence="10 11">SJ-16</strain>
    </source>
</reference>
<comment type="domain">
    <text evidence="8">The N-terminal region contains the highly conserved SGGXDS motif, predicted to be a P-loop motif involved in ATP binding.</text>
</comment>
<dbReference type="InterPro" id="IPR015262">
    <property type="entry name" value="tRNA_Ile_lys_synt_subst-bd"/>
</dbReference>
<dbReference type="Gene3D" id="1.20.59.20">
    <property type="match status" value="1"/>
</dbReference>
<evidence type="ECO:0000256" key="1">
    <source>
        <dbReference type="ARBA" id="ARBA00004496"/>
    </source>
</evidence>
<dbReference type="SMART" id="SM00977">
    <property type="entry name" value="TilS_C"/>
    <property type="match status" value="1"/>
</dbReference>
<dbReference type="HAMAP" id="MF_01161">
    <property type="entry name" value="tRNA_Ile_lys_synt"/>
    <property type="match status" value="1"/>
</dbReference>
<sequence>MSAAPPVPLLIPPPSDGPVLVGFSGGLDSTVLLHRLLRAGESGAHGLRAVHVNHGLHADADAWAKHCAAVCDALGVPLDIVRVTVEDRGHGPEAAAREARYGVFAPRVPAAGCLALGHHRDDQAETVLLRALRASGPDGLAGMPATRRFGRGWLWRPFLDTPRAALRAYAQVHDLRWIDDPSNDCDAADRNFLRNRVLPLLRTRWPGADAALSTTAALQRETVDLLEGADATALADARTLQADVLRLDRLCAEPAARRARVLRRWLAALGLPPLPREGVRWLDSALEARLDRAPRFDWAGCRLQRWRDLLHAAPIRAPLPAGLALAWTASAPLVLPGGDRLLLDGPVDAAPAWRVHARRGGERIALPGRAHTHALKHVLQVLEIPPWVRTRLPLLSDPQGRLLAAGDLVFDRDFDAWLRAGGRRLVWEMAPRPGERTIA</sequence>
<dbReference type="GO" id="GO:0005737">
    <property type="term" value="C:cytoplasm"/>
    <property type="evidence" value="ECO:0007669"/>
    <property type="project" value="UniProtKB-SubCell"/>
</dbReference>
<dbReference type="AlphaFoldDB" id="A0A7Z0QPU7"/>
<gene>
    <name evidence="8 10" type="primary">tilS</name>
    <name evidence="10" type="ORF">H0E82_07545</name>
</gene>
<evidence type="ECO:0000313" key="10">
    <source>
        <dbReference type="EMBL" id="NYZ62619.1"/>
    </source>
</evidence>
<dbReference type="SUPFAM" id="SSF82829">
    <property type="entry name" value="MesJ substrate recognition domain-like"/>
    <property type="match status" value="1"/>
</dbReference>
<evidence type="ECO:0000256" key="8">
    <source>
        <dbReference type="HAMAP-Rule" id="MF_01161"/>
    </source>
</evidence>
<dbReference type="NCBIfam" id="TIGR02432">
    <property type="entry name" value="lysidine_TilS_N"/>
    <property type="match status" value="1"/>
</dbReference>
<organism evidence="10 11">
    <name type="scientific">Luteimonas deserti</name>
    <dbReference type="NCBI Taxonomy" id="2752306"/>
    <lineage>
        <taxon>Bacteria</taxon>
        <taxon>Pseudomonadati</taxon>
        <taxon>Pseudomonadota</taxon>
        <taxon>Gammaproteobacteria</taxon>
        <taxon>Lysobacterales</taxon>
        <taxon>Lysobacteraceae</taxon>
        <taxon>Luteimonas</taxon>
    </lineage>
</organism>
<dbReference type="PANTHER" id="PTHR43033:SF1">
    <property type="entry name" value="TRNA(ILE)-LYSIDINE SYNTHASE-RELATED"/>
    <property type="match status" value="1"/>
</dbReference>
<dbReference type="InterPro" id="IPR012796">
    <property type="entry name" value="Lysidine-tRNA-synth_C"/>
</dbReference>
<keyword evidence="4 8" id="KW-0819">tRNA processing</keyword>
<dbReference type="EMBL" id="JACCJZ010000014">
    <property type="protein sequence ID" value="NYZ62619.1"/>
    <property type="molecule type" value="Genomic_DNA"/>
</dbReference>
<dbReference type="Gene3D" id="3.40.50.620">
    <property type="entry name" value="HUPs"/>
    <property type="match status" value="1"/>
</dbReference>
<evidence type="ECO:0000256" key="6">
    <source>
        <dbReference type="ARBA" id="ARBA00022840"/>
    </source>
</evidence>
<proteinExistence type="inferred from homology"/>
<dbReference type="SUPFAM" id="SSF56037">
    <property type="entry name" value="PheT/TilS domain"/>
    <property type="match status" value="1"/>
</dbReference>
<dbReference type="CDD" id="cd01992">
    <property type="entry name" value="TilS_N"/>
    <property type="match status" value="1"/>
</dbReference>
<dbReference type="InterPro" id="IPR014729">
    <property type="entry name" value="Rossmann-like_a/b/a_fold"/>
</dbReference>
<comment type="similarity">
    <text evidence="8">Belongs to the tRNA(Ile)-lysidine synthase family.</text>
</comment>
<comment type="catalytic activity">
    <reaction evidence="7 8">
        <text>cytidine(34) in tRNA(Ile2) + L-lysine + ATP = lysidine(34) in tRNA(Ile2) + AMP + diphosphate + H(+)</text>
        <dbReference type="Rhea" id="RHEA:43744"/>
        <dbReference type="Rhea" id="RHEA-COMP:10625"/>
        <dbReference type="Rhea" id="RHEA-COMP:10670"/>
        <dbReference type="ChEBI" id="CHEBI:15378"/>
        <dbReference type="ChEBI" id="CHEBI:30616"/>
        <dbReference type="ChEBI" id="CHEBI:32551"/>
        <dbReference type="ChEBI" id="CHEBI:33019"/>
        <dbReference type="ChEBI" id="CHEBI:82748"/>
        <dbReference type="ChEBI" id="CHEBI:83665"/>
        <dbReference type="ChEBI" id="CHEBI:456215"/>
        <dbReference type="EC" id="6.3.4.19"/>
    </reaction>
</comment>
<protein>
    <recommendedName>
        <fullName evidence="8">tRNA(Ile)-lysidine synthase</fullName>
        <ecNumber evidence="8">6.3.4.19</ecNumber>
    </recommendedName>
    <alternativeName>
        <fullName evidence="8">tRNA(Ile)-2-lysyl-cytidine synthase</fullName>
    </alternativeName>
    <alternativeName>
        <fullName evidence="8">tRNA(Ile)-lysidine synthetase</fullName>
    </alternativeName>
</protein>
<keyword evidence="2 8" id="KW-0963">Cytoplasm</keyword>
<name>A0A7Z0QPU7_9GAMM</name>
<comment type="caution">
    <text evidence="10">The sequence shown here is derived from an EMBL/GenBank/DDBJ whole genome shotgun (WGS) entry which is preliminary data.</text>
</comment>
<accession>A0A7Z0QPU7</accession>
<dbReference type="NCBIfam" id="TIGR02433">
    <property type="entry name" value="lysidine_TilS_C"/>
    <property type="match status" value="1"/>
</dbReference>
<keyword evidence="3 8" id="KW-0436">Ligase</keyword>
<dbReference type="Proteomes" id="UP000589896">
    <property type="component" value="Unassembled WGS sequence"/>
</dbReference>
<dbReference type="Pfam" id="PF01171">
    <property type="entry name" value="ATP_bind_3"/>
    <property type="match status" value="1"/>
</dbReference>
<dbReference type="InterPro" id="IPR011063">
    <property type="entry name" value="TilS/TtcA_N"/>
</dbReference>
<dbReference type="EC" id="6.3.4.19" evidence="8"/>
<evidence type="ECO:0000256" key="5">
    <source>
        <dbReference type="ARBA" id="ARBA00022741"/>
    </source>
</evidence>
<evidence type="ECO:0000256" key="4">
    <source>
        <dbReference type="ARBA" id="ARBA00022694"/>
    </source>
</evidence>
<dbReference type="PANTHER" id="PTHR43033">
    <property type="entry name" value="TRNA(ILE)-LYSIDINE SYNTHASE-RELATED"/>
    <property type="match status" value="1"/>
</dbReference>
<dbReference type="Pfam" id="PF09179">
    <property type="entry name" value="TilS"/>
    <property type="match status" value="1"/>
</dbReference>
<dbReference type="Pfam" id="PF11734">
    <property type="entry name" value="TilS_C"/>
    <property type="match status" value="1"/>
</dbReference>
<comment type="subcellular location">
    <subcellularLocation>
        <location evidence="1 8">Cytoplasm</location>
    </subcellularLocation>
</comment>
<evidence type="ECO:0000313" key="11">
    <source>
        <dbReference type="Proteomes" id="UP000589896"/>
    </source>
</evidence>
<evidence type="ECO:0000256" key="7">
    <source>
        <dbReference type="ARBA" id="ARBA00048539"/>
    </source>
</evidence>
<dbReference type="SUPFAM" id="SSF52402">
    <property type="entry name" value="Adenine nucleotide alpha hydrolases-like"/>
    <property type="match status" value="1"/>
</dbReference>
<dbReference type="RefSeq" id="WP_180544852.1">
    <property type="nucleotide sequence ID" value="NZ_JACCJZ010000014.1"/>
</dbReference>
<evidence type="ECO:0000256" key="2">
    <source>
        <dbReference type="ARBA" id="ARBA00022490"/>
    </source>
</evidence>